<keyword evidence="4" id="KW-0812">Transmembrane</keyword>
<dbReference type="PANTHER" id="PTHR12174:SF23">
    <property type="entry name" value="MINOR HISTOCOMPATIBILITY ANTIGEN H13"/>
    <property type="match status" value="1"/>
</dbReference>
<sequence>MELVFFDTLMAIKGACSCIKQWWIKSGSDILGQYNAYAPLDVEFTRSQVVAAIPGTLFCVWYIAMKHCLANNILGLAFYIQGIEMLSLGSFKTGGILLLLFPTRVVARPYSILGLGDIVIPALALRFDVSRGSKSNYFKTHYVIHCTSCYRVIGFLAAHCIWNGEVKPLLEFDESKTTASGDGDADETTIVLFSDYMLSSKTSMLECDSESFSPSDLRELAMLQHCFTNHRFWSFSLFVIYGLLISAISYFMKLLLSSGLHDIDEGVDVNTFSEK</sequence>
<dbReference type="GO" id="GO:0098553">
    <property type="term" value="C:lumenal side of endoplasmic reticulum membrane"/>
    <property type="evidence" value="ECO:0007669"/>
    <property type="project" value="TreeGrafter"/>
</dbReference>
<evidence type="ECO:0000256" key="1">
    <source>
        <dbReference type="ARBA" id="ARBA00004477"/>
    </source>
</evidence>
<dbReference type="PANTHER" id="PTHR12174">
    <property type="entry name" value="SIGNAL PEPTIDE PEPTIDASE"/>
    <property type="match status" value="1"/>
</dbReference>
<evidence type="ECO:0000313" key="6">
    <source>
        <dbReference type="Proteomes" id="UP000245207"/>
    </source>
</evidence>
<keyword evidence="4" id="KW-0472">Membrane</keyword>
<feature type="transmembrane region" description="Helical" evidence="4">
    <location>
        <begin position="107"/>
        <end position="125"/>
    </location>
</feature>
<name>A0A2U1M5Q0_ARTAN</name>
<keyword evidence="6" id="KW-1185">Reference proteome</keyword>
<keyword evidence="3" id="KW-0256">Endoplasmic reticulum</keyword>
<dbReference type="GO" id="GO:0098554">
    <property type="term" value="C:cytoplasmic side of endoplasmic reticulum membrane"/>
    <property type="evidence" value="ECO:0007669"/>
    <property type="project" value="TreeGrafter"/>
</dbReference>
<dbReference type="AlphaFoldDB" id="A0A2U1M5Q0"/>
<dbReference type="Proteomes" id="UP000245207">
    <property type="component" value="Unassembled WGS sequence"/>
</dbReference>
<evidence type="ECO:0000256" key="3">
    <source>
        <dbReference type="ARBA" id="ARBA00022824"/>
    </source>
</evidence>
<accession>A0A2U1M5Q0</accession>
<feature type="transmembrane region" description="Helical" evidence="4">
    <location>
        <begin position="232"/>
        <end position="252"/>
    </location>
</feature>
<dbReference type="GO" id="GO:0042500">
    <property type="term" value="F:aspartic endopeptidase activity, intramembrane cleaving"/>
    <property type="evidence" value="ECO:0007669"/>
    <property type="project" value="InterPro"/>
</dbReference>
<dbReference type="InterPro" id="IPR007369">
    <property type="entry name" value="Peptidase_A22B_SPP"/>
</dbReference>
<dbReference type="OrthoDB" id="29661at2759"/>
<dbReference type="GO" id="GO:0033619">
    <property type="term" value="P:membrane protein proteolysis"/>
    <property type="evidence" value="ECO:0007669"/>
    <property type="project" value="TreeGrafter"/>
</dbReference>
<evidence type="ECO:0000256" key="4">
    <source>
        <dbReference type="SAM" id="Phobius"/>
    </source>
</evidence>
<keyword evidence="4" id="KW-1133">Transmembrane helix</keyword>
<feature type="transmembrane region" description="Helical" evidence="4">
    <location>
        <begin position="76"/>
        <end position="101"/>
    </location>
</feature>
<dbReference type="STRING" id="35608.A0A2U1M5Q0"/>
<dbReference type="Pfam" id="PF04258">
    <property type="entry name" value="Peptidase_A22B"/>
    <property type="match status" value="2"/>
</dbReference>
<gene>
    <name evidence="5" type="ORF">CTI12_AA417540</name>
</gene>
<dbReference type="EMBL" id="PKPP01006416">
    <property type="protein sequence ID" value="PWA56576.1"/>
    <property type="molecule type" value="Genomic_DNA"/>
</dbReference>
<evidence type="ECO:0000256" key="2">
    <source>
        <dbReference type="ARBA" id="ARBA00022670"/>
    </source>
</evidence>
<protein>
    <submittedName>
        <fullName evidence="5">Signal peptide peptidase</fullName>
    </submittedName>
</protein>
<keyword evidence="2" id="KW-0645">Protease</keyword>
<keyword evidence="2" id="KW-0378">Hydrolase</keyword>
<proteinExistence type="predicted"/>
<evidence type="ECO:0000313" key="5">
    <source>
        <dbReference type="EMBL" id="PWA56576.1"/>
    </source>
</evidence>
<organism evidence="5 6">
    <name type="scientific">Artemisia annua</name>
    <name type="common">Sweet wormwood</name>
    <dbReference type="NCBI Taxonomy" id="35608"/>
    <lineage>
        <taxon>Eukaryota</taxon>
        <taxon>Viridiplantae</taxon>
        <taxon>Streptophyta</taxon>
        <taxon>Embryophyta</taxon>
        <taxon>Tracheophyta</taxon>
        <taxon>Spermatophyta</taxon>
        <taxon>Magnoliopsida</taxon>
        <taxon>eudicotyledons</taxon>
        <taxon>Gunneridae</taxon>
        <taxon>Pentapetalae</taxon>
        <taxon>asterids</taxon>
        <taxon>campanulids</taxon>
        <taxon>Asterales</taxon>
        <taxon>Asteraceae</taxon>
        <taxon>Asteroideae</taxon>
        <taxon>Anthemideae</taxon>
        <taxon>Artemisiinae</taxon>
        <taxon>Artemisia</taxon>
    </lineage>
</organism>
<feature type="transmembrane region" description="Helical" evidence="4">
    <location>
        <begin position="47"/>
        <end position="64"/>
    </location>
</feature>
<dbReference type="GO" id="GO:0006465">
    <property type="term" value="P:signal peptide processing"/>
    <property type="evidence" value="ECO:0007669"/>
    <property type="project" value="TreeGrafter"/>
</dbReference>
<reference evidence="5 6" key="1">
    <citation type="journal article" date="2018" name="Mol. Plant">
        <title>The genome of Artemisia annua provides insight into the evolution of Asteraceae family and artemisinin biosynthesis.</title>
        <authorList>
            <person name="Shen Q."/>
            <person name="Zhang L."/>
            <person name="Liao Z."/>
            <person name="Wang S."/>
            <person name="Yan T."/>
            <person name="Shi P."/>
            <person name="Liu M."/>
            <person name="Fu X."/>
            <person name="Pan Q."/>
            <person name="Wang Y."/>
            <person name="Lv Z."/>
            <person name="Lu X."/>
            <person name="Zhang F."/>
            <person name="Jiang W."/>
            <person name="Ma Y."/>
            <person name="Chen M."/>
            <person name="Hao X."/>
            <person name="Li L."/>
            <person name="Tang Y."/>
            <person name="Lv G."/>
            <person name="Zhou Y."/>
            <person name="Sun X."/>
            <person name="Brodelius P.E."/>
            <person name="Rose J.K.C."/>
            <person name="Tang K."/>
        </authorList>
    </citation>
    <scope>NUCLEOTIDE SEQUENCE [LARGE SCALE GENOMIC DNA]</scope>
    <source>
        <strain evidence="6">cv. Huhao1</strain>
        <tissue evidence="5">Leaf</tissue>
    </source>
</reference>
<comment type="subcellular location">
    <subcellularLocation>
        <location evidence="1">Endoplasmic reticulum membrane</location>
        <topology evidence="1">Multi-pass membrane protein</topology>
    </subcellularLocation>
</comment>
<comment type="caution">
    <text evidence="5">The sequence shown here is derived from an EMBL/GenBank/DDBJ whole genome shotgun (WGS) entry which is preliminary data.</text>
</comment>